<reference evidence="1 2" key="1">
    <citation type="submission" date="2023-06" db="EMBL/GenBank/DDBJ databases">
        <title>Campylobacter magnum sp. nov., isolated from cecal contents of domestic pigs (Sus scrofa domesticus).</title>
        <authorList>
            <person name="Papic B."/>
            <person name="Gruntar I."/>
        </authorList>
    </citation>
    <scope>NUCLEOTIDE SEQUENCE [LARGE SCALE GENOMIC DNA]</scope>
    <source>
        <strain evidence="2">34484-21</strain>
    </source>
</reference>
<dbReference type="EMBL" id="JAULJQ010000003">
    <property type="protein sequence ID" value="MDO2409090.1"/>
    <property type="molecule type" value="Genomic_DNA"/>
</dbReference>
<sequence length="133" mass="15492">MLKDDIKELFNNLNNDRIGFRISQNIAKLIEAKTNNIFISAYDIKNHQAKNIKRGIGYIDYYNAAQALISGEFFAVFKDGEYHTILLSEHENIYRIVLKVTKNKKEIFMPSVVKITDLENEVQKLARNKKQIK</sequence>
<evidence type="ECO:0008006" key="3">
    <source>
        <dbReference type="Google" id="ProtNLM"/>
    </source>
</evidence>
<organism evidence="1 2">
    <name type="scientific">Campylobacter magnus</name>
    <dbReference type="NCBI Taxonomy" id="3026462"/>
    <lineage>
        <taxon>Bacteria</taxon>
        <taxon>Pseudomonadati</taxon>
        <taxon>Campylobacterota</taxon>
        <taxon>Epsilonproteobacteria</taxon>
        <taxon>Campylobacterales</taxon>
        <taxon>Campylobacteraceae</taxon>
        <taxon>Campylobacter</taxon>
    </lineage>
</organism>
<gene>
    <name evidence="1" type="ORF">Q2362_03115</name>
</gene>
<name>A0ABT8T764_9BACT</name>
<evidence type="ECO:0000313" key="1">
    <source>
        <dbReference type="EMBL" id="MDO2409090.1"/>
    </source>
</evidence>
<keyword evidence="2" id="KW-1185">Reference proteome</keyword>
<comment type="caution">
    <text evidence="1">The sequence shown here is derived from an EMBL/GenBank/DDBJ whole genome shotgun (WGS) entry which is preliminary data.</text>
</comment>
<dbReference type="Proteomes" id="UP001171111">
    <property type="component" value="Unassembled WGS sequence"/>
</dbReference>
<evidence type="ECO:0000313" key="2">
    <source>
        <dbReference type="Proteomes" id="UP001171111"/>
    </source>
</evidence>
<protein>
    <recommendedName>
        <fullName evidence="3">Phage-Barnase-EndoU-ColicinE5/D-RelE like nuclease 3 domain-containing protein</fullName>
    </recommendedName>
</protein>
<proteinExistence type="predicted"/>
<accession>A0ABT8T764</accession>
<dbReference type="RefSeq" id="WP_302243911.1">
    <property type="nucleotide sequence ID" value="NZ_JAULJQ010000003.1"/>
</dbReference>